<dbReference type="OMA" id="WGVLACQ"/>
<dbReference type="SUPFAM" id="SSF56784">
    <property type="entry name" value="HAD-like"/>
    <property type="match status" value="1"/>
</dbReference>
<keyword evidence="9 12" id="KW-0460">Magnesium</keyword>
<dbReference type="InterPro" id="IPR036412">
    <property type="entry name" value="HAD-like_sf"/>
</dbReference>
<dbReference type="Pfam" id="PF06437">
    <property type="entry name" value="ISN1"/>
    <property type="match status" value="1"/>
</dbReference>
<keyword evidence="8" id="KW-0067">ATP-binding</keyword>
<evidence type="ECO:0000256" key="2">
    <source>
        <dbReference type="ARBA" id="ARBA00005307"/>
    </source>
</evidence>
<protein>
    <recommendedName>
        <fullName evidence="4 12">IMP-specific 5'-nucleotidase 1</fullName>
        <ecNumber evidence="12">3.1.3.-</ecNumber>
    </recommendedName>
</protein>
<evidence type="ECO:0000256" key="6">
    <source>
        <dbReference type="ARBA" id="ARBA00022741"/>
    </source>
</evidence>
<organism evidence="13 14">
    <name type="scientific">Cyberlindnera fabianii</name>
    <name type="common">Yeast</name>
    <name type="synonym">Hansenula fabianii</name>
    <dbReference type="NCBI Taxonomy" id="36022"/>
    <lineage>
        <taxon>Eukaryota</taxon>
        <taxon>Fungi</taxon>
        <taxon>Dikarya</taxon>
        <taxon>Ascomycota</taxon>
        <taxon>Saccharomycotina</taxon>
        <taxon>Saccharomycetes</taxon>
        <taxon>Phaffomycetales</taxon>
        <taxon>Phaffomycetaceae</taxon>
        <taxon>Cyberlindnera</taxon>
    </lineage>
</organism>
<evidence type="ECO:0000313" key="14">
    <source>
        <dbReference type="Proteomes" id="UP000189513"/>
    </source>
</evidence>
<dbReference type="GO" id="GO:0071592">
    <property type="term" value="P:nicotinic acid riboside biosynthetic process"/>
    <property type="evidence" value="ECO:0007669"/>
    <property type="project" value="TreeGrafter"/>
</dbReference>
<keyword evidence="6" id="KW-0547">Nucleotide-binding</keyword>
<dbReference type="PANTHER" id="PTHR28213">
    <property type="entry name" value="IMP-SPECIFIC 5'-NUCLEOTIDASE 1"/>
    <property type="match status" value="1"/>
</dbReference>
<name>A0A1V2LAA5_CYBFA</name>
<dbReference type="EC" id="3.1.3.-" evidence="12"/>
<dbReference type="Proteomes" id="UP000189513">
    <property type="component" value="Unassembled WGS sequence"/>
</dbReference>
<comment type="cofactor">
    <cofactor evidence="1 12">
        <name>Mg(2+)</name>
        <dbReference type="ChEBI" id="CHEBI:18420"/>
    </cofactor>
</comment>
<keyword evidence="5" id="KW-0479">Metal-binding</keyword>
<dbReference type="STRING" id="36022.A0A1V2LAA5"/>
<comment type="caution">
    <text evidence="13">The sequence shown here is derived from an EMBL/GenBank/DDBJ whole genome shotgun (WGS) entry which is preliminary data.</text>
</comment>
<evidence type="ECO:0000256" key="8">
    <source>
        <dbReference type="ARBA" id="ARBA00022840"/>
    </source>
</evidence>
<keyword evidence="7 12" id="KW-0378">Hydrolase</keyword>
<evidence type="ECO:0000256" key="5">
    <source>
        <dbReference type="ARBA" id="ARBA00022723"/>
    </source>
</evidence>
<dbReference type="GO" id="GO:0000287">
    <property type="term" value="F:magnesium ion binding"/>
    <property type="evidence" value="ECO:0007669"/>
    <property type="project" value="InterPro"/>
</dbReference>
<comment type="catalytic activity">
    <reaction evidence="11">
        <text>IMP + H2O = inosine + phosphate</text>
        <dbReference type="Rhea" id="RHEA:27718"/>
        <dbReference type="ChEBI" id="CHEBI:15377"/>
        <dbReference type="ChEBI" id="CHEBI:17596"/>
        <dbReference type="ChEBI" id="CHEBI:43474"/>
        <dbReference type="ChEBI" id="CHEBI:58053"/>
        <dbReference type="EC" id="3.1.3.99"/>
    </reaction>
</comment>
<evidence type="ECO:0000256" key="7">
    <source>
        <dbReference type="ARBA" id="ARBA00022801"/>
    </source>
</evidence>
<dbReference type="GO" id="GO:0008253">
    <property type="term" value="F:5'-nucleotidase activity"/>
    <property type="evidence" value="ECO:0007669"/>
    <property type="project" value="InterPro"/>
</dbReference>
<evidence type="ECO:0000256" key="3">
    <source>
        <dbReference type="ARBA" id="ARBA00011881"/>
    </source>
</evidence>
<keyword evidence="14" id="KW-1185">Reference proteome</keyword>
<proteinExistence type="inferred from homology"/>
<dbReference type="InterPro" id="IPR009453">
    <property type="entry name" value="ISN1"/>
</dbReference>
<dbReference type="GO" id="GO:0006190">
    <property type="term" value="P:inosine salvage"/>
    <property type="evidence" value="ECO:0007669"/>
    <property type="project" value="InterPro"/>
</dbReference>
<gene>
    <name evidence="13" type="ORF">BON22_1325</name>
</gene>
<evidence type="ECO:0000256" key="10">
    <source>
        <dbReference type="ARBA" id="ARBA00023080"/>
    </source>
</evidence>
<comment type="similarity">
    <text evidence="2 12">Belongs to the ISN1 family.</text>
</comment>
<evidence type="ECO:0000256" key="1">
    <source>
        <dbReference type="ARBA" id="ARBA00001946"/>
    </source>
</evidence>
<comment type="subunit">
    <text evidence="3 12">Homotetramer.</text>
</comment>
<keyword evidence="10 12" id="KW-0546">Nucleotide metabolism</keyword>
<dbReference type="GO" id="GO:0071590">
    <property type="term" value="P:nicotinamide riboside biosynthetic process"/>
    <property type="evidence" value="ECO:0007669"/>
    <property type="project" value="TreeGrafter"/>
</dbReference>
<dbReference type="GO" id="GO:0009117">
    <property type="term" value="P:nucleotide metabolic process"/>
    <property type="evidence" value="ECO:0007669"/>
    <property type="project" value="UniProtKB-KW"/>
</dbReference>
<dbReference type="PIRSF" id="PIRSF028836">
    <property type="entry name" value="ISN1"/>
    <property type="match status" value="1"/>
</dbReference>
<comment type="function">
    <text evidence="12">IMP-specific 5'-nucleotidase involved in IMP (inositol monophosphate) degradation.</text>
</comment>
<reference evidence="14" key="1">
    <citation type="journal article" date="2017" name="Genome Announc.">
        <title>Genome sequences of Cyberlindnera fabianii 65, Pichia kudriavzevii 129, and Saccharomyces cerevisiae 131 isolated from fermented masau fruits in Zimbabwe.</title>
        <authorList>
            <person name="van Rijswijck I.M.H."/>
            <person name="Derks M.F.L."/>
            <person name="Abee T."/>
            <person name="de Ridder D."/>
            <person name="Smid E.J."/>
        </authorList>
    </citation>
    <scope>NUCLEOTIDE SEQUENCE [LARGE SCALE GENOMIC DNA]</scope>
    <source>
        <strain evidence="14">65</strain>
    </source>
</reference>
<evidence type="ECO:0000256" key="11">
    <source>
        <dbReference type="ARBA" id="ARBA00047413"/>
    </source>
</evidence>
<dbReference type="GO" id="GO:0005524">
    <property type="term" value="F:ATP binding"/>
    <property type="evidence" value="ECO:0007669"/>
    <property type="project" value="UniProtKB-KW"/>
</dbReference>
<dbReference type="PANTHER" id="PTHR28213:SF1">
    <property type="entry name" value="IMP-SPECIFIC 5'-NUCLEOTIDASE 1"/>
    <property type="match status" value="1"/>
</dbReference>
<dbReference type="VEuPathDB" id="FungiDB:BON22_1325"/>
<dbReference type="AlphaFoldDB" id="A0A1V2LAA5"/>
<evidence type="ECO:0000256" key="9">
    <source>
        <dbReference type="ARBA" id="ARBA00022842"/>
    </source>
</evidence>
<sequence length="424" mass="47298">MALAPHEQQLTPKIDALKVHRRDGFIEWIKGLLAVPFVLHAVQSSSASGADVKTSADARRRYAEIFFDVEKLVEDQILMQNAGTPELSRLSQLVPSVGVFFTKLPLEKAFYIEDERRSISHRRLVCPSFNDIRLILNTAQAIALAQGRSDLKLVTFDGDVTLYEDGKSLAADASVITRLLKLLKRDIYVGVVTAAGYNEESGDKYYDRLKGLIDAIKDSTSLTDEQKERFSVMGGESNYLFRFNVEKGGLKWIDQEEWLLDTMRAWNDADITSVLDLAELTLSDLQKKLNLPATVMRKHRAVGLNPNPGAKLTREQLEEVVLSTQKRLDQSSAAQRIQFCAFDGGSDVWVDIASKDLGVASLQKYFGGISPKQTLHIGDQFASVGSNDFKARLAGCTCWIANPDETVAILDDLMQYIEEDQAFR</sequence>
<dbReference type="EMBL" id="MPUK01000002">
    <property type="protein sequence ID" value="ONH68819.1"/>
    <property type="molecule type" value="Genomic_DNA"/>
</dbReference>
<evidence type="ECO:0000256" key="12">
    <source>
        <dbReference type="PIRNR" id="PIRNR028836"/>
    </source>
</evidence>
<evidence type="ECO:0000256" key="4">
    <source>
        <dbReference type="ARBA" id="ARBA00015544"/>
    </source>
</evidence>
<evidence type="ECO:0000313" key="13">
    <source>
        <dbReference type="EMBL" id="ONH68819.1"/>
    </source>
</evidence>
<accession>A0A1V2LAA5</accession>